<reference evidence="6 7" key="1">
    <citation type="submission" date="2019-09" db="EMBL/GenBank/DDBJ databases">
        <title>Segnochrobactrum spirostomi gen. nov., sp. nov., isolated from the ciliate Spirostomum cf. yagiui and description of a novel family, Segnochrobactraceae fam. nov. within the order Rhizobiales of the class Alphaproteobacteria.</title>
        <authorList>
            <person name="Akter S."/>
            <person name="Shazib S.U.A."/>
            <person name="Shin M.K."/>
        </authorList>
    </citation>
    <scope>NUCLEOTIDE SEQUENCE [LARGE SCALE GENOMIC DNA]</scope>
    <source>
        <strain evidence="6 7">Sp-1</strain>
    </source>
</reference>
<dbReference type="InterPro" id="IPR001466">
    <property type="entry name" value="Beta-lactam-related"/>
</dbReference>
<dbReference type="Gene3D" id="2.40.128.50">
    <property type="match status" value="2"/>
</dbReference>
<evidence type="ECO:0000313" key="7">
    <source>
        <dbReference type="Proteomes" id="UP000332515"/>
    </source>
</evidence>
<comment type="subcellular location">
    <subcellularLocation>
        <location evidence="1">Membrane</location>
    </subcellularLocation>
</comment>
<dbReference type="NCBIfam" id="NF009622">
    <property type="entry name" value="PRK13128.1"/>
    <property type="match status" value="1"/>
</dbReference>
<dbReference type="SUPFAM" id="SSF56601">
    <property type="entry name" value="beta-lactamase/transpeptidase-like"/>
    <property type="match status" value="1"/>
</dbReference>
<keyword evidence="6" id="KW-0378">Hydrolase</keyword>
<evidence type="ECO:0000256" key="3">
    <source>
        <dbReference type="ARBA" id="ARBA00023136"/>
    </source>
</evidence>
<evidence type="ECO:0000259" key="5">
    <source>
        <dbReference type="Pfam" id="PF07930"/>
    </source>
</evidence>
<dbReference type="InterPro" id="IPR050491">
    <property type="entry name" value="AmpC-like"/>
</dbReference>
<dbReference type="RefSeq" id="WP_153489463.1">
    <property type="nucleotide sequence ID" value="NZ_VWNA01000003.1"/>
</dbReference>
<dbReference type="PANTHER" id="PTHR46825">
    <property type="entry name" value="D-ALANYL-D-ALANINE-CARBOXYPEPTIDASE/ENDOPEPTIDASE AMPH"/>
    <property type="match status" value="1"/>
</dbReference>
<dbReference type="EMBL" id="VWNA01000003">
    <property type="protein sequence ID" value="MQT15095.1"/>
    <property type="molecule type" value="Genomic_DNA"/>
</dbReference>
<gene>
    <name evidence="6" type="ORF">F0357_21035</name>
</gene>
<dbReference type="InterPro" id="IPR012856">
    <property type="entry name" value="DAP_B_dom"/>
</dbReference>
<keyword evidence="2 6" id="KW-0031">Aminopeptidase</keyword>
<keyword evidence="7" id="KW-1185">Reference proteome</keyword>
<evidence type="ECO:0000313" key="6">
    <source>
        <dbReference type="EMBL" id="MQT15095.1"/>
    </source>
</evidence>
<dbReference type="Pfam" id="PF07930">
    <property type="entry name" value="DAP_B"/>
    <property type="match status" value="1"/>
</dbReference>
<organism evidence="6 7">
    <name type="scientific">Segnochrobactrum spirostomi</name>
    <dbReference type="NCBI Taxonomy" id="2608987"/>
    <lineage>
        <taxon>Bacteria</taxon>
        <taxon>Pseudomonadati</taxon>
        <taxon>Pseudomonadota</taxon>
        <taxon>Alphaproteobacteria</taxon>
        <taxon>Hyphomicrobiales</taxon>
        <taxon>Segnochrobactraceae</taxon>
        <taxon>Segnochrobactrum</taxon>
    </lineage>
</organism>
<dbReference type="GO" id="GO:0016020">
    <property type="term" value="C:membrane"/>
    <property type="evidence" value="ECO:0007669"/>
    <property type="project" value="UniProtKB-SubCell"/>
</dbReference>
<evidence type="ECO:0000259" key="4">
    <source>
        <dbReference type="Pfam" id="PF00144"/>
    </source>
</evidence>
<dbReference type="PANTHER" id="PTHR46825:SF11">
    <property type="entry name" value="PENICILLIN-BINDING PROTEIN 4"/>
    <property type="match status" value="1"/>
</dbReference>
<comment type="caution">
    <text evidence="6">The sequence shown here is derived from an EMBL/GenBank/DDBJ whole genome shotgun (WGS) entry which is preliminary data.</text>
</comment>
<keyword evidence="2 6" id="KW-0645">Protease</keyword>
<dbReference type="AlphaFoldDB" id="A0A6A7Y8P2"/>
<feature type="domain" description="D-aminopeptidase" evidence="5">
    <location>
        <begin position="348"/>
        <end position="520"/>
    </location>
</feature>
<proteinExistence type="predicted"/>
<keyword evidence="3" id="KW-0472">Membrane</keyword>
<dbReference type="Gene3D" id="3.40.710.10">
    <property type="entry name" value="DD-peptidase/beta-lactamase superfamily"/>
    <property type="match status" value="1"/>
</dbReference>
<evidence type="ECO:0000256" key="2">
    <source>
        <dbReference type="ARBA" id="ARBA00022438"/>
    </source>
</evidence>
<dbReference type="Pfam" id="PF00144">
    <property type="entry name" value="Beta-lactamase"/>
    <property type="match status" value="1"/>
</dbReference>
<dbReference type="InterPro" id="IPR012338">
    <property type="entry name" value="Beta-lactam/transpept-like"/>
</dbReference>
<name>A0A6A7Y8P2_9HYPH</name>
<dbReference type="InterPro" id="IPR027279">
    <property type="entry name" value="D_amino_pept/lipop_sf"/>
</dbReference>
<dbReference type="SUPFAM" id="SSF50886">
    <property type="entry name" value="D-aminopeptidase, middle and C-terminal domains"/>
    <property type="match status" value="2"/>
</dbReference>
<accession>A0A6A7Y8P2</accession>
<dbReference type="GO" id="GO:0004177">
    <property type="term" value="F:aminopeptidase activity"/>
    <property type="evidence" value="ECO:0007669"/>
    <property type="project" value="UniProtKB-KW"/>
</dbReference>
<dbReference type="Proteomes" id="UP000332515">
    <property type="component" value="Unassembled WGS sequence"/>
</dbReference>
<dbReference type="EC" id="3.4.11.19" evidence="6"/>
<protein>
    <submittedName>
        <fullName evidence="6">D-aminopeptidase</fullName>
        <ecNumber evidence="6">3.4.11.19</ecNumber>
    </submittedName>
</protein>
<sequence length="523" mass="55291">MTNRPALDAARLDRAVATLPERFRGPGGAVAVVKDGEVVVRHAFGYSDLEARIPFAPTTLVPICSITKQFTCALMLDLVGDPALLDAAVAAQMPKLHGPVPTAANLADNQSGLRDYWALTVLCGAAPEGEFRPEDAKTLIGRTTSLHFAPGTRYSYSNGNFRVLGTALEAHAGKPFEELLMERIVRPAGMETAVYGPETRTVPGGAVGYDGDPNYGFVPGINRIHWSGDAGLCASLDDMIAWERFIDRTRDEPNGLYRRLSHPTTFADGNPAQYGLGLSRTLRNGRVVTGHGGALRGWRSHRLHLADARLSVVVLFNHAGDARGAALSVLAAALGEDAPQATGSDVHASAFAGSFLDEETGLLLDLAPLPGGKVSARYGTGAEILTVSTDGVARSDGMVLVHAGAGLRLERPADNLATRLSPVEGEAARDIDGVYRSDELGSTLTVTSAGGALYAAFDGFLGKGAAQPLYPVGRDVWRMPCQRSLDAPSPGDWTVLVRRDDKGAVVGVTFGCWLARNVAFDKA</sequence>
<evidence type="ECO:0000256" key="1">
    <source>
        <dbReference type="ARBA" id="ARBA00004370"/>
    </source>
</evidence>
<feature type="domain" description="Beta-lactamase-related" evidence="4">
    <location>
        <begin position="12"/>
        <end position="324"/>
    </location>
</feature>